<evidence type="ECO:0000313" key="1">
    <source>
        <dbReference type="EMBL" id="AFX59781.1"/>
    </source>
</evidence>
<dbReference type="EMBL" id="MF768985">
    <property type="protein sequence ID" value="ATU84094.1"/>
    <property type="molecule type" value="Genomic_DNA"/>
</dbReference>
<reference evidence="3" key="2">
    <citation type="submission" date="2012-08" db="EMBL/GenBank/DDBJ databases">
        <authorList>
            <person name="Choi T.-J."/>
        </authorList>
    </citation>
    <scope>NUCLEOTIDE SEQUENCE [LARGE SCALE GENOMIC DNA]</scope>
    <source>
        <strain evidence="3">K-LV1</strain>
    </source>
</reference>
<reference evidence="1" key="1">
    <citation type="submission" date="2012-08" db="EMBL/GenBank/DDBJ databases">
        <title>Cassytha pubescens and C. glabella (Lauraceae) are not disjunctly distributed between Australia and the Ryukyu Archipelago of Japan - evidence from morphological and molecular data.</title>
        <authorList>
            <person name="Kokubugata G."/>
            <person name="Nakamura K."/>
            <person name="Forster P.I."/>
            <person name="Wilson G.W."/>
            <person name="Holland A.E."/>
            <person name="Hirayama Y."/>
            <person name="Yokota M."/>
        </authorList>
    </citation>
    <scope>NUCLEOTIDE SEQUENCE</scope>
    <source>
        <strain evidence="1">K-LV1</strain>
    </source>
</reference>
<sequence>MVSRLVYTHFPLYSWGTFSKNCVIKGLETFNTSKVSFRTLIRQAKCMHEMSTWEFVTTFLVFNII</sequence>
<proteinExistence type="predicted"/>
<reference evidence="2" key="3">
    <citation type="journal article" date="2018" name="Aquaculture">
        <title>Complete genome sequence of a white spot syndrome virus associated with a disease incursion in Australia.</title>
        <authorList>
            <person name="Oakey J."/>
            <person name="Smith C.S."/>
        </authorList>
    </citation>
    <scope>NUCLEOTIDE SEQUENCE [LARGE SCALE GENOMIC DNA]</scope>
    <source>
        <strain evidence="2">WSSV-AU</strain>
    </source>
</reference>
<evidence type="ECO:0000313" key="3">
    <source>
        <dbReference type="Proteomes" id="UP000277283"/>
    </source>
</evidence>
<dbReference type="Proteomes" id="UP000277283">
    <property type="component" value="Segment"/>
</dbReference>
<accession>K7WDE7</accession>
<gene>
    <name evidence="1" type="ORF">wssv_04040</name>
</gene>
<name>K7WDE7_9VIRU</name>
<evidence type="ECO:0000313" key="2">
    <source>
        <dbReference type="EMBL" id="ATU84094.1"/>
    </source>
</evidence>
<dbReference type="EMBL" id="JX515788">
    <property type="protein sequence ID" value="AFX59781.1"/>
    <property type="molecule type" value="Genomic_DNA"/>
</dbReference>
<organism evidence="1 3">
    <name type="scientific">White spot syndrome virus</name>
    <dbReference type="NCBI Taxonomy" id="342409"/>
    <lineage>
        <taxon>Viruses</taxon>
        <taxon>Viruses incertae sedis</taxon>
        <taxon>Naldaviricetes</taxon>
        <taxon>Nimaviridae</taxon>
        <taxon>Whispovirus</taxon>
    </lineage>
</organism>
<protein>
    <submittedName>
        <fullName evidence="2">ORF904</fullName>
    </submittedName>
    <submittedName>
        <fullName evidence="1">Wsv404</fullName>
    </submittedName>
</protein>
<dbReference type="Proteomes" id="UP000267516">
    <property type="component" value="Segment"/>
</dbReference>